<dbReference type="InterPro" id="IPR002888">
    <property type="entry name" value="2Fe-2S-bd"/>
</dbReference>
<dbReference type="Pfam" id="PF01799">
    <property type="entry name" value="Fer2_2"/>
    <property type="match status" value="1"/>
</dbReference>
<reference evidence="8 9" key="1">
    <citation type="submission" date="2017-06" db="EMBL/GenBank/DDBJ databases">
        <authorList>
            <person name="Kim H.J."/>
            <person name="Triplett B.A."/>
        </authorList>
    </citation>
    <scope>NUCLEOTIDE SEQUENCE [LARGE SCALE GENOMIC DNA]</scope>
    <source>
        <strain evidence="8 9">DSM 45207</strain>
    </source>
</reference>
<name>A0A238ZZX0_9PSEU</name>
<dbReference type="PANTHER" id="PTHR44379">
    <property type="entry name" value="OXIDOREDUCTASE WITH IRON-SULFUR SUBUNIT"/>
    <property type="match status" value="1"/>
</dbReference>
<dbReference type="InterPro" id="IPR051452">
    <property type="entry name" value="Diverse_Oxidoreductases"/>
</dbReference>
<dbReference type="CDD" id="cd00207">
    <property type="entry name" value="fer2"/>
    <property type="match status" value="1"/>
</dbReference>
<dbReference type="FunFam" id="3.10.20.30:FF:000020">
    <property type="entry name" value="Xanthine dehydrogenase iron-sulfur subunit"/>
    <property type="match status" value="1"/>
</dbReference>
<dbReference type="EMBL" id="FZNW01000028">
    <property type="protein sequence ID" value="SNR88937.1"/>
    <property type="molecule type" value="Genomic_DNA"/>
</dbReference>
<evidence type="ECO:0000256" key="6">
    <source>
        <dbReference type="ARBA" id="ARBA00060707"/>
    </source>
</evidence>
<evidence type="ECO:0000256" key="4">
    <source>
        <dbReference type="ARBA" id="ARBA00023004"/>
    </source>
</evidence>
<evidence type="ECO:0000256" key="2">
    <source>
        <dbReference type="ARBA" id="ARBA00022723"/>
    </source>
</evidence>
<keyword evidence="9" id="KW-1185">Reference proteome</keyword>
<keyword evidence="4" id="KW-0408">Iron</keyword>
<keyword evidence="3" id="KW-0560">Oxidoreductase</keyword>
<dbReference type="AlphaFoldDB" id="A0A238ZZX0"/>
<evidence type="ECO:0000259" key="7">
    <source>
        <dbReference type="PROSITE" id="PS51085"/>
    </source>
</evidence>
<dbReference type="Gene3D" id="3.10.20.30">
    <property type="match status" value="1"/>
</dbReference>
<protein>
    <submittedName>
        <fullName evidence="8">Carbon-monoxide dehydrogenase small subunit</fullName>
    </submittedName>
</protein>
<evidence type="ECO:0000313" key="9">
    <source>
        <dbReference type="Proteomes" id="UP000198348"/>
    </source>
</evidence>
<dbReference type="InterPro" id="IPR036884">
    <property type="entry name" value="2Fe-2S-bd_dom_sf"/>
</dbReference>
<dbReference type="GO" id="GO:0051537">
    <property type="term" value="F:2 iron, 2 sulfur cluster binding"/>
    <property type="evidence" value="ECO:0007669"/>
    <property type="project" value="UniProtKB-KW"/>
</dbReference>
<dbReference type="InterPro" id="IPR001041">
    <property type="entry name" value="2Fe-2S_ferredoxin-type"/>
</dbReference>
<keyword evidence="1" id="KW-0001">2Fe-2S</keyword>
<evidence type="ECO:0000256" key="1">
    <source>
        <dbReference type="ARBA" id="ARBA00022714"/>
    </source>
</evidence>
<dbReference type="PROSITE" id="PS00197">
    <property type="entry name" value="2FE2S_FER_1"/>
    <property type="match status" value="1"/>
</dbReference>
<feature type="domain" description="2Fe-2S ferredoxin-type" evidence="7">
    <location>
        <begin position="8"/>
        <end position="84"/>
    </location>
</feature>
<gene>
    <name evidence="8" type="ORF">SAMN06265360_12820</name>
</gene>
<dbReference type="RefSeq" id="WP_245818868.1">
    <property type="nucleotide sequence ID" value="NZ_FZNW01000028.1"/>
</dbReference>
<dbReference type="InterPro" id="IPR012675">
    <property type="entry name" value="Beta-grasp_dom_sf"/>
</dbReference>
<dbReference type="GO" id="GO:0046872">
    <property type="term" value="F:metal ion binding"/>
    <property type="evidence" value="ECO:0007669"/>
    <property type="project" value="UniProtKB-KW"/>
</dbReference>
<evidence type="ECO:0000256" key="3">
    <source>
        <dbReference type="ARBA" id="ARBA00023002"/>
    </source>
</evidence>
<proteinExistence type="predicted"/>
<dbReference type="Proteomes" id="UP000198348">
    <property type="component" value="Unassembled WGS sequence"/>
</dbReference>
<dbReference type="SUPFAM" id="SSF54292">
    <property type="entry name" value="2Fe-2S ferredoxin-like"/>
    <property type="match status" value="1"/>
</dbReference>
<dbReference type="PANTHER" id="PTHR44379:SF8">
    <property type="entry name" value="XANTHINE DEHYDROGENASE IRON-SULFUR-BINDING SUBUNIT XDHC-RELATED"/>
    <property type="match status" value="1"/>
</dbReference>
<dbReference type="Gene3D" id="1.10.150.120">
    <property type="entry name" value="[2Fe-2S]-binding domain"/>
    <property type="match status" value="1"/>
</dbReference>
<dbReference type="InterPro" id="IPR006058">
    <property type="entry name" value="2Fe2S_fd_BS"/>
</dbReference>
<dbReference type="SUPFAM" id="SSF47741">
    <property type="entry name" value="CO dehydrogenase ISP C-domain like"/>
    <property type="match status" value="1"/>
</dbReference>
<dbReference type="Pfam" id="PF00111">
    <property type="entry name" value="Fer2"/>
    <property type="match status" value="1"/>
</dbReference>
<accession>A0A238ZZX0</accession>
<comment type="pathway">
    <text evidence="6">Alkaloid degradation; nicotine degradation.</text>
</comment>
<evidence type="ECO:0000256" key="5">
    <source>
        <dbReference type="ARBA" id="ARBA00023014"/>
    </source>
</evidence>
<dbReference type="InterPro" id="IPR036010">
    <property type="entry name" value="2Fe-2S_ferredoxin-like_sf"/>
</dbReference>
<organism evidence="8 9">
    <name type="scientific">Haloechinothrix alba</name>
    <dbReference type="NCBI Taxonomy" id="664784"/>
    <lineage>
        <taxon>Bacteria</taxon>
        <taxon>Bacillati</taxon>
        <taxon>Actinomycetota</taxon>
        <taxon>Actinomycetes</taxon>
        <taxon>Pseudonocardiales</taxon>
        <taxon>Pseudonocardiaceae</taxon>
        <taxon>Haloechinothrix</taxon>
    </lineage>
</organism>
<keyword evidence="5" id="KW-0411">Iron-sulfur</keyword>
<keyword evidence="2" id="KW-0479">Metal-binding</keyword>
<sequence>MNGQPEKHPIVIAVNGEKHGEYVEPRMSLSDFLRDKLGLTGTHIGCHEGACGACTVLLDGVSARSCLTLATQADGRQVDTVESLVDDDGRLTLLQEAFVRRFALQCGFCTPGFLMLATEIVKEAQEEGRSFSREALTERLSANLCRCTGYVPIVEAVEEVLRTHSDSNGGERA</sequence>
<dbReference type="GO" id="GO:0016491">
    <property type="term" value="F:oxidoreductase activity"/>
    <property type="evidence" value="ECO:0007669"/>
    <property type="project" value="UniProtKB-KW"/>
</dbReference>
<dbReference type="PROSITE" id="PS51085">
    <property type="entry name" value="2FE2S_FER_2"/>
    <property type="match status" value="1"/>
</dbReference>
<evidence type="ECO:0000313" key="8">
    <source>
        <dbReference type="EMBL" id="SNR88937.1"/>
    </source>
</evidence>